<comment type="function">
    <text evidence="2">Directs the termination of nascent peptide synthesis (translation) in response to the termination codons UAA, UAG and UGA. Modulates plant growth and development.</text>
</comment>
<dbReference type="SUPFAM" id="SSF55481">
    <property type="entry name" value="N-terminal domain of eukaryotic peptide chain release factor subunit 1, ERF1"/>
    <property type="match status" value="1"/>
</dbReference>
<dbReference type="PANTHER" id="PTHR10113">
    <property type="entry name" value="PEPTIDE CHAIN RELEASE FACTOR SUBUNIT 1"/>
    <property type="match status" value="1"/>
</dbReference>
<dbReference type="GO" id="GO:0003747">
    <property type="term" value="F:translation release factor activity"/>
    <property type="evidence" value="ECO:0007669"/>
    <property type="project" value="InterPro"/>
</dbReference>
<dbReference type="InterPro" id="IPR004403">
    <property type="entry name" value="Peptide_chain-rel_eRF1/aRF1"/>
</dbReference>
<dbReference type="Proteomes" id="UP000607653">
    <property type="component" value="Unassembled WGS sequence"/>
</dbReference>
<comment type="caution">
    <text evidence="4">The sequence shown here is derived from an EMBL/GenBank/DDBJ whole genome shotgun (WGS) entry which is preliminary data.</text>
</comment>
<protein>
    <recommendedName>
        <fullName evidence="3">eRF1/Pelota-like N-terminal domain-containing protein</fullName>
    </recommendedName>
</protein>
<accession>A0A822Z631</accession>
<feature type="domain" description="eRF1/Pelota-like N-terminal" evidence="3">
    <location>
        <begin position="11"/>
        <end position="124"/>
    </location>
</feature>
<dbReference type="InterPro" id="IPR024049">
    <property type="entry name" value="eRF1_1_sf"/>
</dbReference>
<name>A0A822Z631_NELNU</name>
<evidence type="ECO:0000313" key="5">
    <source>
        <dbReference type="Proteomes" id="UP000607653"/>
    </source>
</evidence>
<sequence>MADGHETDKNMEIWKIRKLIKALESARGNGTNMISLIMPLRDQISEVTKMLGDKFGNASNIQNRLELHNKVPPNGLVLCAGTIVTEDGIEKKVAIDFEPFKPVNASLYLYDNKFHTEALNKLLESDDKLGFIKLHNYVRKSIELATQFFMNSATSQPKIILNVLDVSYGAEDGFNQAIELFLRAYWKIRFGREDTPKTLEMGVVETHQLSTRLGGHMHLIPIQKKKGPQRPALGLKSPQAL</sequence>
<dbReference type="AlphaFoldDB" id="A0A822Z631"/>
<evidence type="ECO:0000313" key="4">
    <source>
        <dbReference type="EMBL" id="DAD39131.1"/>
    </source>
</evidence>
<dbReference type="SMART" id="SM01194">
    <property type="entry name" value="eRF1_1"/>
    <property type="match status" value="1"/>
</dbReference>
<keyword evidence="5" id="KW-1185">Reference proteome</keyword>
<dbReference type="Pfam" id="PF03463">
    <property type="entry name" value="eRF1_1"/>
    <property type="match status" value="1"/>
</dbReference>
<organism evidence="4 5">
    <name type="scientific">Nelumbo nucifera</name>
    <name type="common">Sacred lotus</name>
    <dbReference type="NCBI Taxonomy" id="4432"/>
    <lineage>
        <taxon>Eukaryota</taxon>
        <taxon>Viridiplantae</taxon>
        <taxon>Streptophyta</taxon>
        <taxon>Embryophyta</taxon>
        <taxon>Tracheophyta</taxon>
        <taxon>Spermatophyta</taxon>
        <taxon>Magnoliopsida</taxon>
        <taxon>Proteales</taxon>
        <taxon>Nelumbonaceae</taxon>
        <taxon>Nelumbo</taxon>
    </lineage>
</organism>
<evidence type="ECO:0000256" key="2">
    <source>
        <dbReference type="ARBA" id="ARBA00045523"/>
    </source>
</evidence>
<evidence type="ECO:0000256" key="1">
    <source>
        <dbReference type="ARBA" id="ARBA00022604"/>
    </source>
</evidence>
<dbReference type="EMBL" id="DUZY01000005">
    <property type="protein sequence ID" value="DAD39131.1"/>
    <property type="molecule type" value="Genomic_DNA"/>
</dbReference>
<dbReference type="InterPro" id="IPR005140">
    <property type="entry name" value="eRF1_Pelota-like_N"/>
</dbReference>
<gene>
    <name evidence="4" type="ORF">HUJ06_013454</name>
</gene>
<proteinExistence type="predicted"/>
<reference evidence="4 5" key="1">
    <citation type="journal article" date="2020" name="Mol. Biol. Evol.">
        <title>Distinct Expression and Methylation Patterns for Genes with Different Fates following a Single Whole-Genome Duplication in Flowering Plants.</title>
        <authorList>
            <person name="Shi T."/>
            <person name="Rahmani R.S."/>
            <person name="Gugger P.F."/>
            <person name="Wang M."/>
            <person name="Li H."/>
            <person name="Zhang Y."/>
            <person name="Li Z."/>
            <person name="Wang Q."/>
            <person name="Van de Peer Y."/>
            <person name="Marchal K."/>
            <person name="Chen J."/>
        </authorList>
    </citation>
    <scope>NUCLEOTIDE SEQUENCE [LARGE SCALE GENOMIC DNA]</scope>
    <source>
        <tissue evidence="4">Leaf</tissue>
    </source>
</reference>
<keyword evidence="1" id="KW-0341">Growth regulation</keyword>
<dbReference type="Gene3D" id="3.30.960.10">
    <property type="entry name" value="eRF1 domain 1"/>
    <property type="match status" value="1"/>
</dbReference>
<evidence type="ECO:0000259" key="3">
    <source>
        <dbReference type="SMART" id="SM01194"/>
    </source>
</evidence>